<name>A0A2Z3H7Y0_9BACT</name>
<protein>
    <submittedName>
        <fullName evidence="1">DUF1501 domain-containing protein</fullName>
    </submittedName>
</protein>
<dbReference type="Proteomes" id="UP000245802">
    <property type="component" value="Chromosome"/>
</dbReference>
<organism evidence="1 2">
    <name type="scientific">Gemmata obscuriglobus</name>
    <dbReference type="NCBI Taxonomy" id="114"/>
    <lineage>
        <taxon>Bacteria</taxon>
        <taxon>Pseudomonadati</taxon>
        <taxon>Planctomycetota</taxon>
        <taxon>Planctomycetia</taxon>
        <taxon>Gemmatales</taxon>
        <taxon>Gemmataceae</taxon>
        <taxon>Gemmata</taxon>
    </lineage>
</organism>
<dbReference type="SUPFAM" id="SSF53649">
    <property type="entry name" value="Alkaline phosphatase-like"/>
    <property type="match status" value="1"/>
</dbReference>
<dbReference type="PANTHER" id="PTHR43737">
    <property type="entry name" value="BLL7424 PROTEIN"/>
    <property type="match status" value="1"/>
</dbReference>
<accession>A0A2Z3H7Y0</accession>
<dbReference type="OrthoDB" id="127333at2"/>
<evidence type="ECO:0000313" key="1">
    <source>
        <dbReference type="EMBL" id="AWM40512.1"/>
    </source>
</evidence>
<proteinExistence type="predicted"/>
<dbReference type="InterPro" id="IPR017850">
    <property type="entry name" value="Alkaline_phosphatase_core_sf"/>
</dbReference>
<reference evidence="1 2" key="1">
    <citation type="submission" date="2018-01" db="EMBL/GenBank/DDBJ databases">
        <title>G. obscuriglobus.</title>
        <authorList>
            <person name="Franke J."/>
            <person name="Blomberg W."/>
            <person name="Selmecki A."/>
        </authorList>
    </citation>
    <scope>NUCLEOTIDE SEQUENCE [LARGE SCALE GENOMIC DNA]</scope>
    <source>
        <strain evidence="1 2">DSM 5831</strain>
    </source>
</reference>
<keyword evidence="2" id="KW-1185">Reference proteome</keyword>
<dbReference type="PANTHER" id="PTHR43737:SF1">
    <property type="entry name" value="DUF1501 DOMAIN-CONTAINING PROTEIN"/>
    <property type="match status" value="1"/>
</dbReference>
<dbReference type="AlphaFoldDB" id="A0A2Z3H7Y0"/>
<gene>
    <name evidence="1" type="ORF">C1280_28350</name>
</gene>
<evidence type="ECO:0000313" key="2">
    <source>
        <dbReference type="Proteomes" id="UP000245802"/>
    </source>
</evidence>
<sequence>MNLLSRCIGSHSMRVEPPAGSPRSPLLFNRRNFLHVGAIGALGLTLDQYLRLQAAEPAANKKKPKAEACIHIFLPGGMAHQESWDPKPFAPVEYRGEMGTVRTKIEGEVFNECLAKTAAVADQIAVCRAMTHGEAAHERGTHNMFTGYRPSPALKFPSMGSVVSHELGVRNNLPPYVAVPSMPAQEAGSGYLSSSFAPFSLGSDPANGGFKVQDLALPGSVTPDRFAGRRNMLDAVNAHFAGKEKSDNLDAMDTFYQRAYGLISSEKARDAFDINKEDAKLRDAYGRNAAGQRMLMARRLVEGGVRFVTLTYGGWDLHNGIVQGTKNQLPQFDQAFAALITDLKTRGLLDSTLVMVSSEFGRTPKINGTAGRDHWPKVFSVVLAGGGIKKGLIYGKSDATATEPEEDALTVEDMAHTVYTCLGIDADKRLMSPGDRPIDIVREGHTRKDLLA</sequence>
<dbReference type="KEGG" id="gog:C1280_28350"/>
<dbReference type="Pfam" id="PF07394">
    <property type="entry name" value="DUF1501"/>
    <property type="match status" value="1"/>
</dbReference>
<dbReference type="EMBL" id="CP025958">
    <property type="protein sequence ID" value="AWM40512.1"/>
    <property type="molecule type" value="Genomic_DNA"/>
</dbReference>
<dbReference type="InterPro" id="IPR010869">
    <property type="entry name" value="DUF1501"/>
</dbReference>